<sequence>MCTMSLSKTVFRFLLVIMTFLALVTGFLFLLQKPGTGSYVVSVLTLVTQLSFILFLVVALRRDWEPLESLEEFDQLEDAEPPR</sequence>
<dbReference type="EMBL" id="AFNT02000029">
    <property type="protein sequence ID" value="ERJ05594.1"/>
    <property type="molecule type" value="Genomic_DNA"/>
</dbReference>
<protein>
    <submittedName>
        <fullName evidence="2">Uncharacterized protein</fullName>
    </submittedName>
</protein>
<keyword evidence="1" id="KW-1133">Transmembrane helix</keyword>
<accession>U2FAZ6</accession>
<keyword evidence="1" id="KW-0812">Transmembrane</keyword>
<gene>
    <name evidence="2" type="ORF">HLRTI_002404</name>
</gene>
<feature type="transmembrane region" description="Helical" evidence="1">
    <location>
        <begin position="37"/>
        <end position="60"/>
    </location>
</feature>
<evidence type="ECO:0000313" key="2">
    <source>
        <dbReference type="EMBL" id="ERJ05594.1"/>
    </source>
</evidence>
<proteinExistence type="predicted"/>
<evidence type="ECO:0000313" key="3">
    <source>
        <dbReference type="Proteomes" id="UP000003861"/>
    </source>
</evidence>
<name>U2FAZ6_9EURY</name>
<reference evidence="2 3" key="1">
    <citation type="journal article" date="2011" name="J. Bacteriol.">
        <title>Genome sequence of Halorhabdus tiamatea, the first archaeon isolated from a deep-sea anoxic brine lake.</title>
        <authorList>
            <person name="Antunes A."/>
            <person name="Alam I."/>
            <person name="Bajic V.B."/>
            <person name="Stingl U."/>
        </authorList>
    </citation>
    <scope>NUCLEOTIDE SEQUENCE [LARGE SCALE GENOMIC DNA]</scope>
    <source>
        <strain evidence="2 3">SARL4B</strain>
    </source>
</reference>
<dbReference type="eggNOG" id="arCOG11096">
    <property type="taxonomic scope" value="Archaea"/>
</dbReference>
<dbReference type="AlphaFoldDB" id="U2FAZ6"/>
<feature type="transmembrane region" description="Helical" evidence="1">
    <location>
        <begin position="12"/>
        <end position="31"/>
    </location>
</feature>
<comment type="caution">
    <text evidence="2">The sequence shown here is derived from an EMBL/GenBank/DDBJ whole genome shotgun (WGS) entry which is preliminary data.</text>
</comment>
<keyword evidence="1" id="KW-0472">Membrane</keyword>
<organism evidence="2 3">
    <name type="scientific">Halorhabdus tiamatea SARL4B</name>
    <dbReference type="NCBI Taxonomy" id="1033806"/>
    <lineage>
        <taxon>Archaea</taxon>
        <taxon>Methanobacteriati</taxon>
        <taxon>Methanobacteriota</taxon>
        <taxon>Stenosarchaea group</taxon>
        <taxon>Halobacteria</taxon>
        <taxon>Halobacteriales</taxon>
        <taxon>Haloarculaceae</taxon>
        <taxon>Halorhabdus</taxon>
    </lineage>
</organism>
<evidence type="ECO:0000256" key="1">
    <source>
        <dbReference type="SAM" id="Phobius"/>
    </source>
</evidence>
<dbReference type="Proteomes" id="UP000003861">
    <property type="component" value="Unassembled WGS sequence"/>
</dbReference>
<reference evidence="2 3" key="2">
    <citation type="journal article" date="2013" name="PLoS ONE">
        <title>INDIGO - INtegrated Data Warehouse of MIcrobial GenOmes with Examples from the Red Sea Extremophiles.</title>
        <authorList>
            <person name="Alam I."/>
            <person name="Antunes A."/>
            <person name="Kamau A.A."/>
            <person name="Ba Alawi W."/>
            <person name="Kalkatawi M."/>
            <person name="Stingl U."/>
            <person name="Bajic V.B."/>
        </authorList>
    </citation>
    <scope>NUCLEOTIDE SEQUENCE [LARGE SCALE GENOMIC DNA]</scope>
    <source>
        <strain evidence="2 3">SARL4B</strain>
    </source>
</reference>